<dbReference type="Proteomes" id="UP000184236">
    <property type="component" value="Unassembled WGS sequence"/>
</dbReference>
<name>A0A1M4XIL0_9FLAO</name>
<organism evidence="2 3">
    <name type="scientific">Chryseobacterium takakiae</name>
    <dbReference type="NCBI Taxonomy" id="1302685"/>
    <lineage>
        <taxon>Bacteria</taxon>
        <taxon>Pseudomonadati</taxon>
        <taxon>Bacteroidota</taxon>
        <taxon>Flavobacteriia</taxon>
        <taxon>Flavobacteriales</taxon>
        <taxon>Weeksellaceae</taxon>
        <taxon>Chryseobacterium group</taxon>
        <taxon>Chryseobacterium</taxon>
    </lineage>
</organism>
<evidence type="ECO:0000256" key="1">
    <source>
        <dbReference type="SAM" id="SignalP"/>
    </source>
</evidence>
<evidence type="ECO:0000313" key="2">
    <source>
        <dbReference type="EMBL" id="SHE93228.1"/>
    </source>
</evidence>
<feature type="chain" id="PRO_5012092810" evidence="1">
    <location>
        <begin position="19"/>
        <end position="211"/>
    </location>
</feature>
<keyword evidence="3" id="KW-1185">Reference proteome</keyword>
<evidence type="ECO:0000313" key="3">
    <source>
        <dbReference type="Proteomes" id="UP000184236"/>
    </source>
</evidence>
<dbReference type="STRING" id="1302685.SAMN05444408_10681"/>
<dbReference type="EMBL" id="FQVO01000006">
    <property type="protein sequence ID" value="SHE93228.1"/>
    <property type="molecule type" value="Genomic_DNA"/>
</dbReference>
<accession>A0A1M4XIL0</accession>
<dbReference type="RefSeq" id="WP_072884557.1">
    <property type="nucleotide sequence ID" value="NZ_FQVO01000006.1"/>
</dbReference>
<keyword evidence="1" id="KW-0732">Signal</keyword>
<gene>
    <name evidence="2" type="ORF">SAMN05444408_10681</name>
</gene>
<feature type="signal peptide" evidence="1">
    <location>
        <begin position="1"/>
        <end position="18"/>
    </location>
</feature>
<dbReference type="AlphaFoldDB" id="A0A1M4XIL0"/>
<reference evidence="3" key="1">
    <citation type="submission" date="2016-11" db="EMBL/GenBank/DDBJ databases">
        <authorList>
            <person name="Varghese N."/>
            <person name="Submissions S."/>
        </authorList>
    </citation>
    <scope>NUCLEOTIDE SEQUENCE [LARGE SCALE GENOMIC DNA]</scope>
    <source>
        <strain evidence="3">DSM 26898</strain>
    </source>
</reference>
<dbReference type="OrthoDB" id="1242570at2"/>
<sequence length="211" mass="24672">MKQLITLTFLFISLFFYAQNYPFAKDFASGKVTLKDSSELSGQIKWYPSQNDKLKFRKNESENPVKYNPDDLISFSSGDMKFVPLHNFQTYADNYALIGTPTKIENTFGQVISGGKFNVYLTSIRGYNAISRTAEDYLNFVFQDTADPDKKLYAYPYMIRMKEKKYEKAKENLYVLFKDYPEIVEKIRAFKKENNFLEIIDMISNINTQKN</sequence>
<proteinExistence type="predicted"/>
<protein>
    <submittedName>
        <fullName evidence="2">Uncharacterized protein</fullName>
    </submittedName>
</protein>